<evidence type="ECO:0000256" key="3">
    <source>
        <dbReference type="ARBA" id="ARBA00022723"/>
    </source>
</evidence>
<dbReference type="Proteomes" id="UP001149074">
    <property type="component" value="Unassembled WGS sequence"/>
</dbReference>
<dbReference type="InterPro" id="IPR025702">
    <property type="entry name" value="OXD"/>
</dbReference>
<dbReference type="RefSeq" id="XP_056472504.1">
    <property type="nucleotide sequence ID" value="XM_056621698.1"/>
</dbReference>
<organism evidence="6 7">
    <name type="scientific">Penicillium argentinense</name>
    <dbReference type="NCBI Taxonomy" id="1131581"/>
    <lineage>
        <taxon>Eukaryota</taxon>
        <taxon>Fungi</taxon>
        <taxon>Dikarya</taxon>
        <taxon>Ascomycota</taxon>
        <taxon>Pezizomycotina</taxon>
        <taxon>Eurotiomycetes</taxon>
        <taxon>Eurotiomycetidae</taxon>
        <taxon>Eurotiales</taxon>
        <taxon>Aspergillaceae</taxon>
        <taxon>Penicillium</taxon>
    </lineage>
</organism>
<sequence>MPRNHDSSKAKRSSRHTQFTIIMQTTSNKMERKYPLIQPESHNPRPRLQLVFPETQKQVFTAYIGIQHHKQPTLTKEETLEQLSAPHSAISICLTHHTPSSTEQFLLLDDILTTTRRRHTSIIWSCYWTSEQEYKTALAALDLVSIHASLPDPIKPHIGLWKETFVSDTGRLETVYSKSDYLPGLAQLPGTWLKEHVNTGYWGAARDRIPDSAKDLFHECSSHAHESSSNTSLSLNLPVDIGLGVSITATNPNNIVHIRSGQYWALCTPDEKTAYTGTLELKLRTGLEHLWGSESGAWGVRYLRNITTTPATTYSHILLDPNQPLEMQELQESCVTAFFKSLTHLETWASKHPSHLAIHAGAVRHARRFGDGRKFRTWHEVSVLRAGDIGVEYVNCLPGTGVGIKDMVGVEVGEL</sequence>
<proteinExistence type="predicted"/>
<evidence type="ECO:0000313" key="6">
    <source>
        <dbReference type="EMBL" id="KAJ5090523.1"/>
    </source>
</evidence>
<evidence type="ECO:0000313" key="7">
    <source>
        <dbReference type="Proteomes" id="UP001149074"/>
    </source>
</evidence>
<dbReference type="GO" id="GO:0046872">
    <property type="term" value="F:metal ion binding"/>
    <property type="evidence" value="ECO:0007669"/>
    <property type="project" value="UniProtKB-KW"/>
</dbReference>
<dbReference type="AlphaFoldDB" id="A0A9W9K2D6"/>
<dbReference type="GeneID" id="81360677"/>
<evidence type="ECO:0000256" key="4">
    <source>
        <dbReference type="ARBA" id="ARBA00023004"/>
    </source>
</evidence>
<accession>A0A9W9K2D6</accession>
<reference evidence="6" key="2">
    <citation type="journal article" date="2023" name="IMA Fungus">
        <title>Comparative genomic study of the Penicillium genus elucidates a diverse pangenome and 15 lateral gene transfer events.</title>
        <authorList>
            <person name="Petersen C."/>
            <person name="Sorensen T."/>
            <person name="Nielsen M.R."/>
            <person name="Sondergaard T.E."/>
            <person name="Sorensen J.L."/>
            <person name="Fitzpatrick D.A."/>
            <person name="Frisvad J.C."/>
            <person name="Nielsen K.L."/>
        </authorList>
    </citation>
    <scope>NUCLEOTIDE SEQUENCE</scope>
    <source>
        <strain evidence="6">IBT 30761</strain>
    </source>
</reference>
<evidence type="ECO:0000256" key="2">
    <source>
        <dbReference type="ARBA" id="ARBA00022617"/>
    </source>
</evidence>
<comment type="cofactor">
    <cofactor evidence="1">
        <name>heme b</name>
        <dbReference type="ChEBI" id="CHEBI:60344"/>
    </cofactor>
</comment>
<dbReference type="OrthoDB" id="3359285at2759"/>
<dbReference type="Pfam" id="PF13816">
    <property type="entry name" value="Dehydratase_hem"/>
    <property type="match status" value="1"/>
</dbReference>
<keyword evidence="4" id="KW-0408">Iron</keyword>
<keyword evidence="7" id="KW-1185">Reference proteome</keyword>
<name>A0A9W9K2D6_9EURO</name>
<reference evidence="6" key="1">
    <citation type="submission" date="2022-11" db="EMBL/GenBank/DDBJ databases">
        <authorList>
            <person name="Petersen C."/>
        </authorList>
    </citation>
    <scope>NUCLEOTIDE SEQUENCE</scope>
    <source>
        <strain evidence="6">IBT 30761</strain>
    </source>
</reference>
<evidence type="ECO:0000256" key="1">
    <source>
        <dbReference type="ARBA" id="ARBA00001970"/>
    </source>
</evidence>
<keyword evidence="2" id="KW-0349">Heme</keyword>
<dbReference type="GO" id="GO:0016829">
    <property type="term" value="F:lyase activity"/>
    <property type="evidence" value="ECO:0007669"/>
    <property type="project" value="UniProtKB-KW"/>
</dbReference>
<gene>
    <name evidence="6" type="ORF">N7532_009207</name>
</gene>
<dbReference type="EMBL" id="JAPQKI010000009">
    <property type="protein sequence ID" value="KAJ5090523.1"/>
    <property type="molecule type" value="Genomic_DNA"/>
</dbReference>
<protein>
    <submittedName>
        <fullName evidence="6">Phenylacetaldoxime dehydratase family protein</fullName>
    </submittedName>
</protein>
<comment type="caution">
    <text evidence="6">The sequence shown here is derived from an EMBL/GenBank/DDBJ whole genome shotgun (WGS) entry which is preliminary data.</text>
</comment>
<evidence type="ECO:0000256" key="5">
    <source>
        <dbReference type="ARBA" id="ARBA00023239"/>
    </source>
</evidence>
<keyword evidence="5" id="KW-0456">Lyase</keyword>
<keyword evidence="3" id="KW-0479">Metal-binding</keyword>